<dbReference type="Proteomes" id="UP001251528">
    <property type="component" value="Unassembled WGS sequence"/>
</dbReference>
<dbReference type="Gene3D" id="4.10.240.10">
    <property type="entry name" value="Zn(2)-C6 fungal-type DNA-binding domain"/>
    <property type="match status" value="1"/>
</dbReference>
<dbReference type="EMBL" id="JASWJB010000043">
    <property type="protein sequence ID" value="KAK2606258.1"/>
    <property type="molecule type" value="Genomic_DNA"/>
</dbReference>
<reference evidence="6" key="1">
    <citation type="submission" date="2023-06" db="EMBL/GenBank/DDBJ databases">
        <title>Conoideocrella luteorostrata (Hypocreales: Clavicipitaceae), a potential biocontrol fungus for elongate hemlock scale in United States Christmas tree production areas.</title>
        <authorList>
            <person name="Barrett H."/>
            <person name="Lovett B."/>
            <person name="Macias A.M."/>
            <person name="Stajich J.E."/>
            <person name="Kasson M.T."/>
        </authorList>
    </citation>
    <scope>NUCLEOTIDE SEQUENCE</scope>
    <source>
        <strain evidence="6">ARSEF 14590</strain>
    </source>
</reference>
<dbReference type="PANTHER" id="PTHR31001">
    <property type="entry name" value="UNCHARACTERIZED TRANSCRIPTIONAL REGULATORY PROTEIN"/>
    <property type="match status" value="1"/>
</dbReference>
<comment type="caution">
    <text evidence="6">The sequence shown here is derived from an EMBL/GenBank/DDBJ whole genome shotgun (WGS) entry which is preliminary data.</text>
</comment>
<dbReference type="CDD" id="cd00067">
    <property type="entry name" value="GAL4"/>
    <property type="match status" value="1"/>
</dbReference>
<evidence type="ECO:0000256" key="3">
    <source>
        <dbReference type="ARBA" id="ARBA00023242"/>
    </source>
</evidence>
<comment type="subcellular location">
    <subcellularLocation>
        <location evidence="1">Nucleus</location>
    </subcellularLocation>
</comment>
<feature type="compositionally biased region" description="Polar residues" evidence="4">
    <location>
        <begin position="1"/>
        <end position="11"/>
    </location>
</feature>
<feature type="compositionally biased region" description="Basic and acidic residues" evidence="4">
    <location>
        <begin position="12"/>
        <end position="24"/>
    </location>
</feature>
<feature type="region of interest" description="Disordered" evidence="4">
    <location>
        <begin position="97"/>
        <end position="134"/>
    </location>
</feature>
<dbReference type="GO" id="GO:0006351">
    <property type="term" value="P:DNA-templated transcription"/>
    <property type="evidence" value="ECO:0007669"/>
    <property type="project" value="InterPro"/>
</dbReference>
<dbReference type="PROSITE" id="PS50048">
    <property type="entry name" value="ZN2_CY6_FUNGAL_2"/>
    <property type="match status" value="1"/>
</dbReference>
<dbReference type="InterPro" id="IPR050613">
    <property type="entry name" value="Sec_Metabolite_Reg"/>
</dbReference>
<dbReference type="InterPro" id="IPR001138">
    <property type="entry name" value="Zn2Cys6_DnaBD"/>
</dbReference>
<feature type="domain" description="Zn(2)-C6 fungal-type" evidence="5">
    <location>
        <begin position="28"/>
        <end position="57"/>
    </location>
</feature>
<dbReference type="GO" id="GO:0000981">
    <property type="term" value="F:DNA-binding transcription factor activity, RNA polymerase II-specific"/>
    <property type="evidence" value="ECO:0007669"/>
    <property type="project" value="InterPro"/>
</dbReference>
<dbReference type="Pfam" id="PF04082">
    <property type="entry name" value="Fungal_trans"/>
    <property type="match status" value="1"/>
</dbReference>
<evidence type="ECO:0000313" key="6">
    <source>
        <dbReference type="EMBL" id="KAK2606258.1"/>
    </source>
</evidence>
<dbReference type="SMART" id="SM00066">
    <property type="entry name" value="GAL4"/>
    <property type="match status" value="1"/>
</dbReference>
<evidence type="ECO:0000313" key="7">
    <source>
        <dbReference type="Proteomes" id="UP001251528"/>
    </source>
</evidence>
<gene>
    <name evidence="6" type="ORF">QQS21_003306</name>
</gene>
<dbReference type="InterPro" id="IPR036864">
    <property type="entry name" value="Zn2-C6_fun-type_DNA-bd_sf"/>
</dbReference>
<evidence type="ECO:0000256" key="2">
    <source>
        <dbReference type="ARBA" id="ARBA00022723"/>
    </source>
</evidence>
<dbReference type="CDD" id="cd12148">
    <property type="entry name" value="fungal_TF_MHR"/>
    <property type="match status" value="1"/>
</dbReference>
<sequence>MTGLSHSPASETSDRDRDRDHTPASERSCATCRRRKVRCDKKSPCAPCSRGGHVCSYPPKEPRAPRVRKATINDVATRISKLEKTLTGIPIRADHGNVRELPASPRLVNTPASSNAQIASTPHSSSGPKHNARSPAGEILLEKGSSSQYFNEVLVSRIIGQESDVRTALATPRHENTPHSYIPSPFNPLGILSSPLSSPPAASFHPSKLVAGQLWTVYVEVIDTLHKLIHVPTTEILVYTVINSPERASNDALALSFAIYYAAAVALEEREDCIQLLGEDWNSALLRFKAGLEQTFAQADLLENPTVVILQAMAIYLSAVRVHNTGRAVWTLNGLAIRIAQSIGIHRDGKKLGLSPFESEIRRRLWWYLVGRDGRAAEDLGLHEYPTPNGSLFGGAELPLNIDDSDLDPDMKELPRPKTGWTRMLPMLVNIHITRAWADLLQLSWSSTSTPPSYEARDRIVANLISTVEDMLRGCNPVIPMHKLTIATGQFITRKLEFVTRQQWEAHHHPEQQELLATEETLMEALNLFEEGENMLDEELLRTYHWSMRSYPQYHLMLFILWNICLQPRRACALRAFHAVDNHVRNMENSGTALLRGPKWAIFKALQARAATLIPRAAGQQDGSRHDVRANIISQGTDQVGPTGGMMLGSTTKELVEMSNAGMCDEMQYMPDWSTLLHGMLQEDTNFSAVM</sequence>
<evidence type="ECO:0000259" key="5">
    <source>
        <dbReference type="PROSITE" id="PS50048"/>
    </source>
</evidence>
<dbReference type="PROSITE" id="PS00463">
    <property type="entry name" value="ZN2_CY6_FUNGAL_1"/>
    <property type="match status" value="1"/>
</dbReference>
<dbReference type="AlphaFoldDB" id="A0AAJ0FWG4"/>
<dbReference type="GO" id="GO:0008270">
    <property type="term" value="F:zinc ion binding"/>
    <property type="evidence" value="ECO:0007669"/>
    <property type="project" value="InterPro"/>
</dbReference>
<organism evidence="6 7">
    <name type="scientific">Conoideocrella luteorostrata</name>
    <dbReference type="NCBI Taxonomy" id="1105319"/>
    <lineage>
        <taxon>Eukaryota</taxon>
        <taxon>Fungi</taxon>
        <taxon>Dikarya</taxon>
        <taxon>Ascomycota</taxon>
        <taxon>Pezizomycotina</taxon>
        <taxon>Sordariomycetes</taxon>
        <taxon>Hypocreomycetidae</taxon>
        <taxon>Hypocreales</taxon>
        <taxon>Clavicipitaceae</taxon>
        <taxon>Conoideocrella</taxon>
    </lineage>
</organism>
<dbReference type="GO" id="GO:0005634">
    <property type="term" value="C:nucleus"/>
    <property type="evidence" value="ECO:0007669"/>
    <property type="project" value="UniProtKB-SubCell"/>
</dbReference>
<evidence type="ECO:0000256" key="1">
    <source>
        <dbReference type="ARBA" id="ARBA00004123"/>
    </source>
</evidence>
<accession>A0AAJ0FWG4</accession>
<name>A0AAJ0FWG4_9HYPO</name>
<feature type="compositionally biased region" description="Polar residues" evidence="4">
    <location>
        <begin position="110"/>
        <end position="128"/>
    </location>
</feature>
<keyword evidence="3" id="KW-0539">Nucleus</keyword>
<proteinExistence type="predicted"/>
<dbReference type="PANTHER" id="PTHR31001:SF57">
    <property type="entry name" value="ZN(II)2CYS6 TRANSCRIPTION FACTOR (EUROFUNG)"/>
    <property type="match status" value="1"/>
</dbReference>
<dbReference type="SMART" id="SM00906">
    <property type="entry name" value="Fungal_trans"/>
    <property type="match status" value="1"/>
</dbReference>
<dbReference type="InterPro" id="IPR007219">
    <property type="entry name" value="XnlR_reg_dom"/>
</dbReference>
<keyword evidence="2" id="KW-0479">Metal-binding</keyword>
<feature type="region of interest" description="Disordered" evidence="4">
    <location>
        <begin position="1"/>
        <end position="32"/>
    </location>
</feature>
<keyword evidence="7" id="KW-1185">Reference proteome</keyword>
<protein>
    <recommendedName>
        <fullName evidence="5">Zn(2)-C6 fungal-type domain-containing protein</fullName>
    </recommendedName>
</protein>
<dbReference type="GO" id="GO:0003677">
    <property type="term" value="F:DNA binding"/>
    <property type="evidence" value="ECO:0007669"/>
    <property type="project" value="InterPro"/>
</dbReference>
<evidence type="ECO:0000256" key="4">
    <source>
        <dbReference type="SAM" id="MobiDB-lite"/>
    </source>
</evidence>
<dbReference type="Pfam" id="PF00172">
    <property type="entry name" value="Zn_clus"/>
    <property type="match status" value="1"/>
</dbReference>
<dbReference type="SUPFAM" id="SSF57701">
    <property type="entry name" value="Zn2/Cys6 DNA-binding domain"/>
    <property type="match status" value="1"/>
</dbReference>